<evidence type="ECO:0000313" key="3">
    <source>
        <dbReference type="Proteomes" id="UP000499080"/>
    </source>
</evidence>
<dbReference type="InterPro" id="IPR036397">
    <property type="entry name" value="RNaseH_sf"/>
</dbReference>
<dbReference type="Pfam" id="PF03184">
    <property type="entry name" value="DDE_1"/>
    <property type="match status" value="1"/>
</dbReference>
<feature type="domain" description="DDE-1" evidence="1">
    <location>
        <begin position="2"/>
        <end position="78"/>
    </location>
</feature>
<reference evidence="2 3" key="1">
    <citation type="journal article" date="2019" name="Sci. Rep.">
        <title>Orb-weaving spider Araneus ventricosus genome elucidates the spidroin gene catalogue.</title>
        <authorList>
            <person name="Kono N."/>
            <person name="Nakamura H."/>
            <person name="Ohtoshi R."/>
            <person name="Moran D.A.P."/>
            <person name="Shinohara A."/>
            <person name="Yoshida Y."/>
            <person name="Fujiwara M."/>
            <person name="Mori M."/>
            <person name="Tomita M."/>
            <person name="Arakawa K."/>
        </authorList>
    </citation>
    <scope>NUCLEOTIDE SEQUENCE [LARGE SCALE GENOMIC DNA]</scope>
</reference>
<dbReference type="GO" id="GO:0003676">
    <property type="term" value="F:nucleic acid binding"/>
    <property type="evidence" value="ECO:0007669"/>
    <property type="project" value="InterPro"/>
</dbReference>
<dbReference type="AlphaFoldDB" id="A0A4Y2FFC6"/>
<accession>A0A4Y2FFC6</accession>
<evidence type="ECO:0000259" key="1">
    <source>
        <dbReference type="Pfam" id="PF03184"/>
    </source>
</evidence>
<gene>
    <name evidence="2" type="ORF">AVEN_183546_1</name>
</gene>
<sequence length="86" mass="9870">MILLMDNAPAHSDVETLKAENFTYIFMPPNPTAILQPMEQGMIESMKRRCRKQLLSKLLFEEDDDEEEAACSIVQFWKALTLAGKH</sequence>
<dbReference type="Proteomes" id="UP000499080">
    <property type="component" value="Unassembled WGS sequence"/>
</dbReference>
<dbReference type="EMBL" id="BGPR01000922">
    <property type="protein sequence ID" value="GBM40230.1"/>
    <property type="molecule type" value="Genomic_DNA"/>
</dbReference>
<dbReference type="OrthoDB" id="6157693at2759"/>
<organism evidence="2 3">
    <name type="scientific">Araneus ventricosus</name>
    <name type="common">Orbweaver spider</name>
    <name type="synonym">Epeira ventricosa</name>
    <dbReference type="NCBI Taxonomy" id="182803"/>
    <lineage>
        <taxon>Eukaryota</taxon>
        <taxon>Metazoa</taxon>
        <taxon>Ecdysozoa</taxon>
        <taxon>Arthropoda</taxon>
        <taxon>Chelicerata</taxon>
        <taxon>Arachnida</taxon>
        <taxon>Araneae</taxon>
        <taxon>Araneomorphae</taxon>
        <taxon>Entelegynae</taxon>
        <taxon>Araneoidea</taxon>
        <taxon>Araneidae</taxon>
        <taxon>Araneus</taxon>
    </lineage>
</organism>
<dbReference type="Gene3D" id="3.30.420.10">
    <property type="entry name" value="Ribonuclease H-like superfamily/Ribonuclease H"/>
    <property type="match status" value="1"/>
</dbReference>
<dbReference type="InterPro" id="IPR004875">
    <property type="entry name" value="DDE_SF_endonuclease_dom"/>
</dbReference>
<evidence type="ECO:0000313" key="2">
    <source>
        <dbReference type="EMBL" id="GBM40230.1"/>
    </source>
</evidence>
<proteinExistence type="predicted"/>
<comment type="caution">
    <text evidence="2">The sequence shown here is derived from an EMBL/GenBank/DDBJ whole genome shotgun (WGS) entry which is preliminary data.</text>
</comment>
<name>A0A4Y2FFC6_ARAVE</name>
<protein>
    <recommendedName>
        <fullName evidence="1">DDE-1 domain-containing protein</fullName>
    </recommendedName>
</protein>
<keyword evidence="3" id="KW-1185">Reference proteome</keyword>